<keyword evidence="2" id="KW-0813">Transport</keyword>
<dbReference type="PANTHER" id="PTHR42711">
    <property type="entry name" value="ABC TRANSPORTER ATP-BINDING PROTEIN"/>
    <property type="match status" value="1"/>
</dbReference>
<evidence type="ECO:0000256" key="4">
    <source>
        <dbReference type="ARBA" id="ARBA00022741"/>
    </source>
</evidence>
<keyword evidence="6" id="KW-1278">Translocase</keyword>
<evidence type="ECO:0000256" key="3">
    <source>
        <dbReference type="ARBA" id="ARBA00022475"/>
    </source>
</evidence>
<evidence type="ECO:0000256" key="7">
    <source>
        <dbReference type="ARBA" id="ARBA00023136"/>
    </source>
</evidence>
<name>A0ABT7A6B8_9ACTN</name>
<dbReference type="NCBIfam" id="TIGR01188">
    <property type="entry name" value="drrA"/>
    <property type="match status" value="1"/>
</dbReference>
<organism evidence="12 13">
    <name type="scientific">Streptomyces iconiensis</name>
    <dbReference type="NCBI Taxonomy" id="1384038"/>
    <lineage>
        <taxon>Bacteria</taxon>
        <taxon>Bacillati</taxon>
        <taxon>Actinomycetota</taxon>
        <taxon>Actinomycetes</taxon>
        <taxon>Kitasatosporales</taxon>
        <taxon>Streptomycetaceae</taxon>
        <taxon>Streptomyces</taxon>
    </lineage>
</organism>
<dbReference type="EMBL" id="JANCPR020000047">
    <property type="protein sequence ID" value="MDJ1136877.1"/>
    <property type="molecule type" value="Genomic_DNA"/>
</dbReference>
<accession>A0ABT7A6B8</accession>
<feature type="region of interest" description="Disordered" evidence="10">
    <location>
        <begin position="313"/>
        <end position="334"/>
    </location>
</feature>
<dbReference type="Pfam" id="PF00005">
    <property type="entry name" value="ABC_tran"/>
    <property type="match status" value="1"/>
</dbReference>
<dbReference type="InterPro" id="IPR027417">
    <property type="entry name" value="P-loop_NTPase"/>
</dbReference>
<dbReference type="PANTHER" id="PTHR42711:SF19">
    <property type="entry name" value="DOXORUBICIN RESISTANCE ATP-BINDING PROTEIN DRRA"/>
    <property type="match status" value="1"/>
</dbReference>
<evidence type="ECO:0000313" key="12">
    <source>
        <dbReference type="EMBL" id="MDJ1136877.1"/>
    </source>
</evidence>
<evidence type="ECO:0000256" key="1">
    <source>
        <dbReference type="ARBA" id="ARBA00004413"/>
    </source>
</evidence>
<evidence type="ECO:0000256" key="9">
    <source>
        <dbReference type="ARBA" id="ARBA00049985"/>
    </source>
</evidence>
<dbReference type="Proteomes" id="UP001214441">
    <property type="component" value="Unassembled WGS sequence"/>
</dbReference>
<dbReference type="InterPro" id="IPR003593">
    <property type="entry name" value="AAA+_ATPase"/>
</dbReference>
<comment type="similarity">
    <text evidence="9">Belongs to the ABC transporter superfamily. Drug exporter-1 (DrugE1) (TC 3.A.1.105) family.</text>
</comment>
<dbReference type="InterPro" id="IPR017871">
    <property type="entry name" value="ABC_transporter-like_CS"/>
</dbReference>
<keyword evidence="3" id="KW-1003">Cell membrane</keyword>
<keyword evidence="4" id="KW-0547">Nucleotide-binding</keyword>
<evidence type="ECO:0000313" key="13">
    <source>
        <dbReference type="Proteomes" id="UP001214441"/>
    </source>
</evidence>
<feature type="compositionally biased region" description="Acidic residues" evidence="10">
    <location>
        <begin position="321"/>
        <end position="334"/>
    </location>
</feature>
<dbReference type="InterPro" id="IPR005894">
    <property type="entry name" value="DrrA"/>
</dbReference>
<evidence type="ECO:0000256" key="8">
    <source>
        <dbReference type="ARBA" id="ARBA00023251"/>
    </source>
</evidence>
<keyword evidence="7" id="KW-0472">Membrane</keyword>
<feature type="domain" description="ABC transporter" evidence="11">
    <location>
        <begin position="8"/>
        <end position="238"/>
    </location>
</feature>
<keyword evidence="8" id="KW-0046">Antibiotic resistance</keyword>
<evidence type="ECO:0000259" key="11">
    <source>
        <dbReference type="PROSITE" id="PS50893"/>
    </source>
</evidence>
<dbReference type="SUPFAM" id="SSF52540">
    <property type="entry name" value="P-loop containing nucleoside triphosphate hydrolases"/>
    <property type="match status" value="1"/>
</dbReference>
<dbReference type="InterPro" id="IPR003439">
    <property type="entry name" value="ABC_transporter-like_ATP-bd"/>
</dbReference>
<dbReference type="PROSITE" id="PS00211">
    <property type="entry name" value="ABC_TRANSPORTER_1"/>
    <property type="match status" value="1"/>
</dbReference>
<dbReference type="PROSITE" id="PS50893">
    <property type="entry name" value="ABC_TRANSPORTER_2"/>
    <property type="match status" value="1"/>
</dbReference>
<protein>
    <submittedName>
        <fullName evidence="12">ATP-binding cassette domain-containing protein</fullName>
    </submittedName>
</protein>
<comment type="caution">
    <text evidence="12">The sequence shown here is derived from an EMBL/GenBank/DDBJ whole genome shotgun (WGS) entry which is preliminary data.</text>
</comment>
<dbReference type="InterPro" id="IPR050763">
    <property type="entry name" value="ABC_transporter_ATP-binding"/>
</dbReference>
<keyword evidence="13" id="KW-1185">Reference proteome</keyword>
<evidence type="ECO:0000256" key="2">
    <source>
        <dbReference type="ARBA" id="ARBA00022448"/>
    </source>
</evidence>
<proteinExistence type="inferred from homology"/>
<gene>
    <name evidence="12" type="ORF">NMN56_034045</name>
</gene>
<dbReference type="GO" id="GO:0005524">
    <property type="term" value="F:ATP binding"/>
    <property type="evidence" value="ECO:0007669"/>
    <property type="project" value="UniProtKB-KW"/>
</dbReference>
<evidence type="ECO:0000256" key="5">
    <source>
        <dbReference type="ARBA" id="ARBA00022840"/>
    </source>
</evidence>
<evidence type="ECO:0000256" key="10">
    <source>
        <dbReference type="SAM" id="MobiDB-lite"/>
    </source>
</evidence>
<comment type="subcellular location">
    <subcellularLocation>
        <location evidence="1">Cell membrane</location>
        <topology evidence="1">Peripheral membrane protein</topology>
        <orientation evidence="1">Cytoplasmic side</orientation>
    </subcellularLocation>
</comment>
<dbReference type="Gene3D" id="3.40.50.300">
    <property type="entry name" value="P-loop containing nucleotide triphosphate hydrolases"/>
    <property type="match status" value="1"/>
</dbReference>
<dbReference type="SMART" id="SM00382">
    <property type="entry name" value="AAA"/>
    <property type="match status" value="1"/>
</dbReference>
<dbReference type="RefSeq" id="WP_274047084.1">
    <property type="nucleotide sequence ID" value="NZ_JANCPR020000047.1"/>
</dbReference>
<evidence type="ECO:0000256" key="6">
    <source>
        <dbReference type="ARBA" id="ARBA00022967"/>
    </source>
</evidence>
<keyword evidence="5 12" id="KW-0067">ATP-binding</keyword>
<sequence>MSAPEFTIVAEGLRKNFKKTEALKGVDLKVRAGTVCGLLGPNGAGKTTTVRLLCTLLRPDGGRAEVAGHDIAREARQVRTRIGLIGQNTTTDHVLTGRQNLMLFGRLYHLGKRQALRRADALLEQFGLGEAADRQVKHYSGGMRRRLDIAASFIAAPDVLFLDEPTTGQDPRHRSEVWRSVRSLVDQGTTVLLTTHFLDEADQLCDDIAVVDQGQVITTGSPEQLKSRIGGDQVDLLLRHAHALPQAAKILARVATGEPETVPEARRVSAPVTDRLTALSVLARELEAAGVAVEDISLRRPTLDEVFLRLTGSRPKSAQEAEGDDEILEEGVPA</sequence>
<reference evidence="12 13" key="1">
    <citation type="submission" date="2023-05" db="EMBL/GenBank/DDBJ databases">
        <title>Streptantibioticus silvisoli sp. nov., acidotolerant actinomycetes 1 from pine litter.</title>
        <authorList>
            <person name="Swiecimska M."/>
            <person name="Golinska P."/>
            <person name="Sangal V."/>
            <person name="Wachnowicz B."/>
            <person name="Goodfellow M."/>
        </authorList>
    </citation>
    <scope>NUCLEOTIDE SEQUENCE [LARGE SCALE GENOMIC DNA]</scope>
    <source>
        <strain evidence="12 13">DSM 42109</strain>
    </source>
</reference>